<dbReference type="PROSITE" id="PS51257">
    <property type="entry name" value="PROKAR_LIPOPROTEIN"/>
    <property type="match status" value="1"/>
</dbReference>
<dbReference type="PANTHER" id="PTHR35603">
    <property type="match status" value="1"/>
</dbReference>
<dbReference type="Pfam" id="PF05433">
    <property type="entry name" value="Rick_17kDa_Anti"/>
    <property type="match status" value="1"/>
</dbReference>
<protein>
    <submittedName>
        <fullName evidence="8">Glycine zipper 2TM domain-containing protein</fullName>
    </submittedName>
</protein>
<gene>
    <name evidence="8" type="ORF">GM658_01455</name>
</gene>
<dbReference type="PANTHER" id="PTHR35603:SF1">
    <property type="entry name" value="OUTER MEMBRANE LIPOPROTEIN SLYB"/>
    <property type="match status" value="1"/>
</dbReference>
<dbReference type="AlphaFoldDB" id="A0A6L6QBU7"/>
<dbReference type="Proteomes" id="UP000472320">
    <property type="component" value="Unassembled WGS sequence"/>
</dbReference>
<dbReference type="InterPro" id="IPR008816">
    <property type="entry name" value="Gly_zipper_2TM_dom"/>
</dbReference>
<keyword evidence="2 6" id="KW-0732">Signal</keyword>
<evidence type="ECO:0000256" key="2">
    <source>
        <dbReference type="ARBA" id="ARBA00022729"/>
    </source>
</evidence>
<dbReference type="RefSeq" id="WP_155452232.1">
    <property type="nucleotide sequence ID" value="NZ_WNKX01000001.1"/>
</dbReference>
<name>A0A6L6QBU7_9BURK</name>
<comment type="caution">
    <text evidence="8">The sequence shown here is derived from an EMBL/GenBank/DDBJ whole genome shotgun (WGS) entry which is preliminary data.</text>
</comment>
<organism evidence="8 9">
    <name type="scientific">Massilia eburnea</name>
    <dbReference type="NCBI Taxonomy" id="1776165"/>
    <lineage>
        <taxon>Bacteria</taxon>
        <taxon>Pseudomonadati</taxon>
        <taxon>Pseudomonadota</taxon>
        <taxon>Betaproteobacteria</taxon>
        <taxon>Burkholderiales</taxon>
        <taxon>Oxalobacteraceae</taxon>
        <taxon>Telluria group</taxon>
        <taxon>Massilia</taxon>
    </lineage>
</organism>
<feature type="chain" id="PRO_5026776314" evidence="6">
    <location>
        <begin position="32"/>
        <end position="150"/>
    </location>
</feature>
<dbReference type="EMBL" id="WNKX01000001">
    <property type="protein sequence ID" value="MTW09256.1"/>
    <property type="molecule type" value="Genomic_DNA"/>
</dbReference>
<feature type="domain" description="Glycine zipper 2TM" evidence="7">
    <location>
        <begin position="61"/>
        <end position="101"/>
    </location>
</feature>
<evidence type="ECO:0000256" key="5">
    <source>
        <dbReference type="ARBA" id="ARBA00023288"/>
    </source>
</evidence>
<evidence type="ECO:0000256" key="3">
    <source>
        <dbReference type="ARBA" id="ARBA00023136"/>
    </source>
</evidence>
<sequence>MKPTVSLAAIMVAVAALSTGCSSSSPNYAQATDYSTQGDYSTYGTVDSIRVVRVDSGTSGAGAVAGGLLGALAGSQIGSGSGKTAATAAGAIGGAVIGNRVEENRSQPREVYQISVRMDNGDYRTINQDSAYDLRAGTRVRVVDGRVYRY</sequence>
<reference evidence="8 9" key="1">
    <citation type="submission" date="2019-11" db="EMBL/GenBank/DDBJ databases">
        <title>Type strains purchased from KCTC, JCM and DSMZ.</title>
        <authorList>
            <person name="Lu H."/>
        </authorList>
    </citation>
    <scope>NUCLEOTIDE SEQUENCE [LARGE SCALE GENOMIC DNA]</scope>
    <source>
        <strain evidence="8 9">JCM 31587</strain>
    </source>
</reference>
<keyword evidence="3" id="KW-0472">Membrane</keyword>
<keyword evidence="5" id="KW-0449">Lipoprotein</keyword>
<proteinExistence type="predicted"/>
<evidence type="ECO:0000259" key="7">
    <source>
        <dbReference type="Pfam" id="PF05433"/>
    </source>
</evidence>
<dbReference type="OrthoDB" id="9153931at2"/>
<evidence type="ECO:0000256" key="6">
    <source>
        <dbReference type="SAM" id="SignalP"/>
    </source>
</evidence>
<evidence type="ECO:0000313" key="8">
    <source>
        <dbReference type="EMBL" id="MTW09256.1"/>
    </source>
</evidence>
<comment type="subcellular location">
    <subcellularLocation>
        <location evidence="1">Cell outer membrane</location>
        <topology evidence="1">Lipid-anchor</topology>
    </subcellularLocation>
</comment>
<feature type="signal peptide" evidence="6">
    <location>
        <begin position="1"/>
        <end position="31"/>
    </location>
</feature>
<evidence type="ECO:0000256" key="1">
    <source>
        <dbReference type="ARBA" id="ARBA00004459"/>
    </source>
</evidence>
<dbReference type="InterPro" id="IPR051407">
    <property type="entry name" value="Bact_OM_lipoprot/Surf_antigen"/>
</dbReference>
<accession>A0A6L6QBU7</accession>
<evidence type="ECO:0000313" key="9">
    <source>
        <dbReference type="Proteomes" id="UP000472320"/>
    </source>
</evidence>
<keyword evidence="9" id="KW-1185">Reference proteome</keyword>
<keyword evidence="4" id="KW-0564">Palmitate</keyword>
<evidence type="ECO:0000256" key="4">
    <source>
        <dbReference type="ARBA" id="ARBA00023139"/>
    </source>
</evidence>
<dbReference type="GO" id="GO:0009279">
    <property type="term" value="C:cell outer membrane"/>
    <property type="evidence" value="ECO:0007669"/>
    <property type="project" value="UniProtKB-SubCell"/>
</dbReference>